<evidence type="ECO:0000313" key="4">
    <source>
        <dbReference type="Proteomes" id="UP001267290"/>
    </source>
</evidence>
<evidence type="ECO:0000256" key="1">
    <source>
        <dbReference type="ARBA" id="ARBA00022801"/>
    </source>
</evidence>
<keyword evidence="1" id="KW-0378">Hydrolase</keyword>
<dbReference type="Gene3D" id="3.40.710.10">
    <property type="entry name" value="DD-peptidase/beta-lactamase superfamily"/>
    <property type="match status" value="1"/>
</dbReference>
<dbReference type="Pfam" id="PF00144">
    <property type="entry name" value="Beta-lactamase"/>
    <property type="match status" value="1"/>
</dbReference>
<gene>
    <name evidence="3" type="ORF">J2736_002040</name>
</gene>
<dbReference type="RefSeq" id="WP_310226016.1">
    <property type="nucleotide sequence ID" value="NZ_JAVDSB010000002.1"/>
</dbReference>
<sequence>MRKQDVPFQIEAIVDEISLSIERGIQEGIFPGGICSLEVENYPPIVITRGTFEAGRKDSPVKKDTLYDLASLTKVVVALPLILLSVQTGRLSVTDPILTYLPELAKGQDIEGKQQITVYHLLTHTSGLPGWRPFYLQGNGRESYLRLIAEEALVGKPGNQVVYSDLGFILLGFIIESVWNEPLDQLARRMLFQANGMATASYKPLEQLSTLAANIAPTEDGNIFEQAMITEDNAYPHLVRRVDEFPWRQGVICGTVHDGNAHYGLDGVSGHAGLFASISDMQNYMKMWTGKAENGCIDPILCNFATRSHTSTLSSIQRGLGWEVSPTGGTMSAVISGCTGGDLVSPEAYGHTGFTGTSIWHDPLRQATLITLTNRVNPTVSLQIKQWRRMHHNRIFSKLKG</sequence>
<reference evidence="3 4" key="1">
    <citation type="submission" date="2023-07" db="EMBL/GenBank/DDBJ databases">
        <title>Sorghum-associated microbial communities from plants grown in Nebraska, USA.</title>
        <authorList>
            <person name="Schachtman D."/>
        </authorList>
    </citation>
    <scope>NUCLEOTIDE SEQUENCE [LARGE SCALE GENOMIC DNA]</scope>
    <source>
        <strain evidence="3 4">CC258</strain>
    </source>
</reference>
<comment type="caution">
    <text evidence="3">The sequence shown here is derived from an EMBL/GenBank/DDBJ whole genome shotgun (WGS) entry which is preliminary data.</text>
</comment>
<evidence type="ECO:0000313" key="3">
    <source>
        <dbReference type="EMBL" id="MDR6550853.1"/>
    </source>
</evidence>
<feature type="domain" description="Beta-lactamase-related" evidence="2">
    <location>
        <begin position="55"/>
        <end position="385"/>
    </location>
</feature>
<proteinExistence type="predicted"/>
<dbReference type="PANTHER" id="PTHR43283:SF11">
    <property type="entry name" value="BETA-LACTAMASE-RELATED DOMAIN-CONTAINING PROTEIN"/>
    <property type="match status" value="1"/>
</dbReference>
<dbReference type="PANTHER" id="PTHR43283">
    <property type="entry name" value="BETA-LACTAMASE-RELATED"/>
    <property type="match status" value="1"/>
</dbReference>
<organism evidence="3 4">
    <name type="scientific">Paenibacillus qinlingensis</name>
    <dbReference type="NCBI Taxonomy" id="1837343"/>
    <lineage>
        <taxon>Bacteria</taxon>
        <taxon>Bacillati</taxon>
        <taxon>Bacillota</taxon>
        <taxon>Bacilli</taxon>
        <taxon>Bacillales</taxon>
        <taxon>Paenibacillaceae</taxon>
        <taxon>Paenibacillus</taxon>
    </lineage>
</organism>
<name>A0ABU1NTT0_9BACL</name>
<evidence type="ECO:0000259" key="2">
    <source>
        <dbReference type="Pfam" id="PF00144"/>
    </source>
</evidence>
<dbReference type="InterPro" id="IPR012338">
    <property type="entry name" value="Beta-lactam/transpept-like"/>
</dbReference>
<dbReference type="InterPro" id="IPR001466">
    <property type="entry name" value="Beta-lactam-related"/>
</dbReference>
<dbReference type="SUPFAM" id="SSF56601">
    <property type="entry name" value="beta-lactamase/transpeptidase-like"/>
    <property type="match status" value="1"/>
</dbReference>
<dbReference type="InterPro" id="IPR050789">
    <property type="entry name" value="Diverse_Enzym_Activities"/>
</dbReference>
<protein>
    <submittedName>
        <fullName evidence="3">CubicO group peptidase (Beta-lactamase class C family)</fullName>
    </submittedName>
</protein>
<dbReference type="Proteomes" id="UP001267290">
    <property type="component" value="Unassembled WGS sequence"/>
</dbReference>
<keyword evidence="4" id="KW-1185">Reference proteome</keyword>
<dbReference type="EMBL" id="JAVDSB010000002">
    <property type="protein sequence ID" value="MDR6550853.1"/>
    <property type="molecule type" value="Genomic_DNA"/>
</dbReference>
<accession>A0ABU1NTT0</accession>